<dbReference type="InterPro" id="IPR008936">
    <property type="entry name" value="Rho_GTPase_activation_prot"/>
</dbReference>
<dbReference type="CDD" id="cd00821">
    <property type="entry name" value="PH"/>
    <property type="match status" value="1"/>
</dbReference>
<reference evidence="4" key="1">
    <citation type="submission" date="2009-08" db="EMBL/GenBank/DDBJ databases">
        <title>Annotation of Salpingoeca rosetta.</title>
        <authorList>
            <consortium name="The Broad Institute Genome Sequencing Platform"/>
            <person name="Russ C."/>
            <person name="Cuomo C."/>
            <person name="Burger G."/>
            <person name="Gray M.W."/>
            <person name="Holland P.W.H."/>
            <person name="King N."/>
            <person name="Lang F.B.F."/>
            <person name="Roger A.J."/>
            <person name="Ruiz-Trillo I."/>
            <person name="Young S.K."/>
            <person name="Zeng Q."/>
            <person name="Gargeya S."/>
            <person name="Alvarado L."/>
            <person name="Berlin A."/>
            <person name="Chapman S.B."/>
            <person name="Chen Z."/>
            <person name="Freedman E."/>
            <person name="Gellesch M."/>
            <person name="Goldberg J."/>
            <person name="Griggs A."/>
            <person name="Gujja S."/>
            <person name="Heilman E."/>
            <person name="Heiman D."/>
            <person name="Howarth C."/>
            <person name="Mehta T."/>
            <person name="Neiman D."/>
            <person name="Pearson M."/>
            <person name="Roberts A."/>
            <person name="Saif S."/>
            <person name="Shea T."/>
            <person name="Shenoy N."/>
            <person name="Sisk P."/>
            <person name="Stolte C."/>
            <person name="Sykes S."/>
            <person name="White J."/>
            <person name="Yandava C."/>
            <person name="Haas B."/>
            <person name="Nusbaum C."/>
            <person name="Birren B."/>
        </authorList>
    </citation>
    <scope>NUCLEOTIDE SEQUENCE [LARGE SCALE GENOMIC DNA]</scope>
    <source>
        <strain evidence="4">ATCC 50818</strain>
    </source>
</reference>
<feature type="domain" description="Rho-GAP" evidence="3">
    <location>
        <begin position="642"/>
        <end position="831"/>
    </location>
</feature>
<evidence type="ECO:0000256" key="1">
    <source>
        <dbReference type="SAM" id="MobiDB-lite"/>
    </source>
</evidence>
<dbReference type="KEGG" id="sre:PTSG_10895"/>
<dbReference type="GO" id="GO:0007165">
    <property type="term" value="P:signal transduction"/>
    <property type="evidence" value="ECO:0007669"/>
    <property type="project" value="InterPro"/>
</dbReference>
<evidence type="ECO:0000259" key="3">
    <source>
        <dbReference type="PROSITE" id="PS50238"/>
    </source>
</evidence>
<dbReference type="SUPFAM" id="SSF48350">
    <property type="entry name" value="GTPase activation domain, GAP"/>
    <property type="match status" value="1"/>
</dbReference>
<dbReference type="Gene3D" id="3.90.79.10">
    <property type="entry name" value="Nucleoside Triphosphate Pyrophosphohydrolase"/>
    <property type="match status" value="1"/>
</dbReference>
<dbReference type="SMART" id="SM00324">
    <property type="entry name" value="RhoGAP"/>
    <property type="match status" value="1"/>
</dbReference>
<dbReference type="InterPro" id="IPR015797">
    <property type="entry name" value="NUDIX_hydrolase-like_dom_sf"/>
</dbReference>
<dbReference type="InterPro" id="IPR001849">
    <property type="entry name" value="PH_domain"/>
</dbReference>
<dbReference type="Pfam" id="PF00102">
    <property type="entry name" value="Y_phosphatase"/>
    <property type="match status" value="1"/>
</dbReference>
<dbReference type="InterPro" id="IPR000198">
    <property type="entry name" value="RhoGAP_dom"/>
</dbReference>
<dbReference type="PROSITE" id="PS50238">
    <property type="entry name" value="RHOGAP"/>
    <property type="match status" value="1"/>
</dbReference>
<dbReference type="InParanoid" id="F2URB3"/>
<dbReference type="Pfam" id="PF25969">
    <property type="entry name" value="NUDT9_N"/>
    <property type="match status" value="1"/>
</dbReference>
<proteinExistence type="predicted"/>
<feature type="region of interest" description="Disordered" evidence="1">
    <location>
        <begin position="1"/>
        <end position="51"/>
    </location>
</feature>
<dbReference type="OrthoDB" id="10253954at2759"/>
<dbReference type="PANTHER" id="PTHR19134">
    <property type="entry name" value="RECEPTOR-TYPE TYROSINE-PROTEIN PHOSPHATASE"/>
    <property type="match status" value="1"/>
</dbReference>
<protein>
    <submittedName>
        <fullName evidence="4">Uncharacterized protein</fullName>
    </submittedName>
</protein>
<organism evidence="5">
    <name type="scientific">Salpingoeca rosetta (strain ATCC 50818 / BSB-021)</name>
    <dbReference type="NCBI Taxonomy" id="946362"/>
    <lineage>
        <taxon>Eukaryota</taxon>
        <taxon>Choanoflagellata</taxon>
        <taxon>Craspedida</taxon>
        <taxon>Salpingoecidae</taxon>
        <taxon>Salpingoeca</taxon>
    </lineage>
</organism>
<feature type="domain" description="Tyrosine-protein phosphatase" evidence="2">
    <location>
        <begin position="78"/>
        <end position="262"/>
    </location>
</feature>
<dbReference type="Gene3D" id="3.90.190.10">
    <property type="entry name" value="Protein tyrosine phosphatase superfamily"/>
    <property type="match status" value="1"/>
</dbReference>
<keyword evidence="5" id="KW-1185">Reference proteome</keyword>
<dbReference type="CDD" id="cd00047">
    <property type="entry name" value="PTPc"/>
    <property type="match status" value="1"/>
</dbReference>
<dbReference type="Pfam" id="PF00620">
    <property type="entry name" value="RhoGAP"/>
    <property type="match status" value="1"/>
</dbReference>
<evidence type="ECO:0000259" key="2">
    <source>
        <dbReference type="PROSITE" id="PS50055"/>
    </source>
</evidence>
<dbReference type="PANTHER" id="PTHR19134:SF449">
    <property type="entry name" value="TYROSINE-PROTEIN PHOSPHATASE 1"/>
    <property type="match status" value="1"/>
</dbReference>
<dbReference type="PRINTS" id="PR00700">
    <property type="entry name" value="PRTYPHPHTASE"/>
</dbReference>
<dbReference type="AlphaFoldDB" id="F2URB3"/>
<feature type="compositionally biased region" description="Low complexity" evidence="1">
    <location>
        <begin position="9"/>
        <end position="24"/>
    </location>
</feature>
<dbReference type="InterPro" id="IPR000242">
    <property type="entry name" value="PTP_cat"/>
</dbReference>
<dbReference type="SMART" id="SM00194">
    <property type="entry name" value="PTPc"/>
    <property type="match status" value="1"/>
</dbReference>
<feature type="compositionally biased region" description="Basic and acidic residues" evidence="1">
    <location>
        <begin position="32"/>
        <end position="51"/>
    </location>
</feature>
<dbReference type="Proteomes" id="UP000007799">
    <property type="component" value="Unassembled WGS sequence"/>
</dbReference>
<dbReference type="SMART" id="SM00233">
    <property type="entry name" value="PH"/>
    <property type="match status" value="1"/>
</dbReference>
<evidence type="ECO:0000313" key="4">
    <source>
        <dbReference type="EMBL" id="EGD80216.1"/>
    </source>
</evidence>
<accession>F2URB3</accession>
<dbReference type="eggNOG" id="KOG4195">
    <property type="taxonomic scope" value="Eukaryota"/>
</dbReference>
<dbReference type="SUPFAM" id="SSF55811">
    <property type="entry name" value="Nudix"/>
    <property type="match status" value="1"/>
</dbReference>
<gene>
    <name evidence="4" type="ORF">PTSG_10895</name>
</gene>
<dbReference type="SUPFAM" id="SSF52799">
    <property type="entry name" value="(Phosphotyrosine protein) phosphatases II"/>
    <property type="match status" value="1"/>
</dbReference>
<dbReference type="InterPro" id="IPR029021">
    <property type="entry name" value="Prot-tyrosine_phosphatase-like"/>
</dbReference>
<dbReference type="GO" id="GO:0004725">
    <property type="term" value="F:protein tyrosine phosphatase activity"/>
    <property type="evidence" value="ECO:0007669"/>
    <property type="project" value="InterPro"/>
</dbReference>
<dbReference type="CDD" id="cd00159">
    <property type="entry name" value="RhoGAP"/>
    <property type="match status" value="1"/>
</dbReference>
<dbReference type="PROSITE" id="PS50055">
    <property type="entry name" value="TYR_PHOSPHATASE_PTP"/>
    <property type="match status" value="1"/>
</dbReference>
<name>F2URB3_SALR5</name>
<dbReference type="RefSeq" id="XP_004988278.1">
    <property type="nucleotide sequence ID" value="XM_004988221.1"/>
</dbReference>
<sequence>MMDGIILPQGVVQHQHQQQQQKQQSLHRSNSSRKDTSRRMAPSRKSEVDLLHKRKEVISHAIEELGRTITKLNESSGFETAFQALDTESMKQYQHSRCKAGRANAHLNRYNDIVPYDASRVVLHKCTPDYINASHIQQLMPGTPNFIATQGPTKTSTRVFWEMVAEYNTGVIVMVTNTIEGSRIKCDQYWPDINDTVTFEPEKGYPNRITVEHVDEQDGFTWSERVFSLRINDNEPRRVVQYHFTDWPDYGTPLSAVPPVVDETTLRAFSSFGINLRSAAGEPRDLSTLGRKRDGRVVPGVYEKELKVLLKVLMNHKQHIVESLALSDDKDTADKLSSLLDDLGPWEHPNVPLPELWRPITLHTTPVNDHRFSLMSTPSSYALDGIEAVMQSGEYLDTGIRRAPIHHSSWLEFDKGYRPVHFTANEVASQPEWADPDIEHEYALLSFNNIDEAYGIDRRSYLGLYKIMQGVPRNPLRRTGISGRGVLGRWGPNHFQTTIVTRWRYLSTTGVQQRAFKNNLPVMEVLLKIEHGELHLPTDRRQIALEFPPTLQEYFGFDGEIDVTDDLDPNAICSIPEMVSNAYELYKGVPADDRSTDNAWVELISLWMHCPDECNLPKEVLDGADYVWAPLHCRLDLDDPSLDLLQTVANTCNVYFSDQLPRIVRSIMQEVERRGITTEGLYRVSGSQTKVIATKDKLLEEGFGAVHDAEIPVLTSVLKLLLKEMTPPLLTHALYDDFIACLERTDDTARHQALSAVLQKLPQDNYRLLDSLIRHLKKVAAEEEANRMGIQNLSLVFGPSIMKSPRGVVNDMSDHGQQILVRAFNEQGGFYQDNFFENLSETYVEQDEPSLEASQAAVEGEEGYVDENGYDEYGGYYDEYGGYYDVEGGYTDAGEFKNAAHDSNCDMRDTKGNYYEPGSWVPDTITYLEGEVTWVIRGKRSGLRRGKETKTKKWLFLQGEMVFLYELTDMECENPIKTIVVDNTWKATREKMRVILKHRDSTELVIQLEDKDTAKQWVEAFRAAIDGTLEETAVGEEYLQIGDEETQ</sequence>
<dbReference type="EMBL" id="GL832991">
    <property type="protein sequence ID" value="EGD80216.1"/>
    <property type="molecule type" value="Genomic_DNA"/>
</dbReference>
<evidence type="ECO:0000313" key="5">
    <source>
        <dbReference type="Proteomes" id="UP000007799"/>
    </source>
</evidence>
<dbReference type="eggNOG" id="KOG0792">
    <property type="taxonomic scope" value="Eukaryota"/>
</dbReference>
<dbReference type="eggNOG" id="KOG1450">
    <property type="taxonomic scope" value="Eukaryota"/>
</dbReference>
<dbReference type="Gene3D" id="1.10.555.10">
    <property type="entry name" value="Rho GTPase activation protein"/>
    <property type="match status" value="1"/>
</dbReference>
<dbReference type="InterPro" id="IPR050348">
    <property type="entry name" value="Protein-Tyr_Phosphatase"/>
</dbReference>
<dbReference type="GeneID" id="16068805"/>